<dbReference type="InterPro" id="IPR052583">
    <property type="entry name" value="ATP-helicase/E3_Ub-Ligase"/>
</dbReference>
<dbReference type="GO" id="GO:0006974">
    <property type="term" value="P:DNA damage response"/>
    <property type="evidence" value="ECO:0007669"/>
    <property type="project" value="TreeGrafter"/>
</dbReference>
<evidence type="ECO:0000256" key="4">
    <source>
        <dbReference type="ARBA" id="ARBA00022833"/>
    </source>
</evidence>
<dbReference type="EMBL" id="MU128911">
    <property type="protein sequence ID" value="KAF9520467.1"/>
    <property type="molecule type" value="Genomic_DNA"/>
</dbReference>
<dbReference type="SUPFAM" id="SSF52540">
    <property type="entry name" value="P-loop containing nucleoside triphosphate hydrolases"/>
    <property type="match status" value="1"/>
</dbReference>
<reference evidence="8" key="1">
    <citation type="journal article" date="2020" name="Nat. Commun.">
        <title>Large-scale genome sequencing of mycorrhizal fungi provides insights into the early evolution of symbiotic traits.</title>
        <authorList>
            <person name="Miyauchi S."/>
            <person name="Kiss E."/>
            <person name="Kuo A."/>
            <person name="Drula E."/>
            <person name="Kohler A."/>
            <person name="Sanchez-Garcia M."/>
            <person name="Morin E."/>
            <person name="Andreopoulos B."/>
            <person name="Barry K.W."/>
            <person name="Bonito G."/>
            <person name="Buee M."/>
            <person name="Carver A."/>
            <person name="Chen C."/>
            <person name="Cichocki N."/>
            <person name="Clum A."/>
            <person name="Culley D."/>
            <person name="Crous P.W."/>
            <person name="Fauchery L."/>
            <person name="Girlanda M."/>
            <person name="Hayes R.D."/>
            <person name="Keri Z."/>
            <person name="LaButti K."/>
            <person name="Lipzen A."/>
            <person name="Lombard V."/>
            <person name="Magnuson J."/>
            <person name="Maillard F."/>
            <person name="Murat C."/>
            <person name="Nolan M."/>
            <person name="Ohm R.A."/>
            <person name="Pangilinan J."/>
            <person name="Pereira M.F."/>
            <person name="Perotto S."/>
            <person name="Peter M."/>
            <person name="Pfister S."/>
            <person name="Riley R."/>
            <person name="Sitrit Y."/>
            <person name="Stielow J.B."/>
            <person name="Szollosi G."/>
            <person name="Zifcakova L."/>
            <person name="Stursova M."/>
            <person name="Spatafora J.W."/>
            <person name="Tedersoo L."/>
            <person name="Vaario L.M."/>
            <person name="Yamada A."/>
            <person name="Yan M."/>
            <person name="Wang P."/>
            <person name="Xu J."/>
            <person name="Bruns T."/>
            <person name="Baldrian P."/>
            <person name="Vilgalys R."/>
            <person name="Dunand C."/>
            <person name="Henrissat B."/>
            <person name="Grigoriev I.V."/>
            <person name="Hibbett D."/>
            <person name="Nagy L.G."/>
            <person name="Martin F.M."/>
        </authorList>
    </citation>
    <scope>NUCLEOTIDE SEQUENCE</scope>
    <source>
        <strain evidence="8">UP504</strain>
    </source>
</reference>
<keyword evidence="9" id="KW-1185">Reference proteome</keyword>
<accession>A0A9P6BAU7</accession>
<dbReference type="Gene3D" id="3.30.40.10">
    <property type="entry name" value="Zinc/RING finger domain, C3HC4 (zinc finger)"/>
    <property type="match status" value="1"/>
</dbReference>
<evidence type="ECO:0000256" key="5">
    <source>
        <dbReference type="PROSITE-ProRule" id="PRU00175"/>
    </source>
</evidence>
<keyword evidence="2 5" id="KW-0863">Zinc-finger</keyword>
<dbReference type="InterPro" id="IPR059033">
    <property type="entry name" value="C144_05_dom"/>
</dbReference>
<dbReference type="InterPro" id="IPR001841">
    <property type="entry name" value="Znf_RING"/>
</dbReference>
<keyword evidence="4" id="KW-0862">Zinc</keyword>
<dbReference type="Proteomes" id="UP000886523">
    <property type="component" value="Unassembled WGS sequence"/>
</dbReference>
<dbReference type="Pfam" id="PF26021">
    <property type="entry name" value="Ferritin_C144_05"/>
    <property type="match status" value="1"/>
</dbReference>
<proteinExistence type="predicted"/>
<sequence length="822" mass="91693">MVKQNLKVVLDNKRTHIQERIRLARIVQLDETELTRFNASLTMFLSIRDSVVENIHEIGKAISGEMARIRAARSLTSITPAPLSPTLGNTGQGFGYQARGDNEDGEGEGEDCDDDADPESSADVNHGSFRFGLISRLREVHITLHQVHFLLGDLYHTLGNVSMEAECYQAAETLRHNLLRKTEHHAMLAIQKLRDNDGKGGITGAALSMEPLMAPGKCSASLFEMARSVLVLLEKQAQLLWAWRDQIITLLSQNLTLKEEGAEGQEYMHSLEIQNDAESYLKSWTALIADHKETLVAERTTLAVHEDRDVKQRTMNRTVKAGGGSPAFSQQSLSPGPVSLLSQLMLERRSLHDGQTNISLKDIIVELKGVKDPINNQMLGSEIMVAQCGALHLKEVIEAQSKWEENITYFCRLIASFENELTLFRKVFNQRLLYVRQLQELSDSVTDFHLPEGQSLKDAHNTAVGAISQINHDLAGSLAKQRYLDYLAAQQHQESDEKKYCILCKSEFTRGYITACAHIFCVTCLKAWMKRRPEDMACPMCRTPIDVALIHQIIVSQSPLKNTPEQGKQSNIHSLCQIKYNTLDLDILTQIQGMTVVGGYGSKIQTLVKHLLWLREHQHTSKSIVFSAWADSLNIVSHALNANGIQYLHINSFRAQSNPAREFCNNSKYQVLLLHGERDSAGLNLTVAKQVFLLEPVVNHAFEVQAISRIDRLGQDSETEVYCYYADDTVEKGILDLASHNGQSLYVAGKANLHCHETIQAMPENLSGGVKQKGDFVTRTDDILAILFPHLFLPLENGMGAGNPSDGREWVNAEKAGMVPCS</sequence>
<dbReference type="GO" id="GO:0008270">
    <property type="term" value="F:zinc ion binding"/>
    <property type="evidence" value="ECO:0007669"/>
    <property type="project" value="UniProtKB-KW"/>
</dbReference>
<dbReference type="GO" id="GO:0061630">
    <property type="term" value="F:ubiquitin protein ligase activity"/>
    <property type="evidence" value="ECO:0007669"/>
    <property type="project" value="TreeGrafter"/>
</dbReference>
<dbReference type="GO" id="GO:0016787">
    <property type="term" value="F:hydrolase activity"/>
    <property type="evidence" value="ECO:0007669"/>
    <property type="project" value="UniProtKB-KW"/>
</dbReference>
<dbReference type="InterPro" id="IPR027417">
    <property type="entry name" value="P-loop_NTPase"/>
</dbReference>
<dbReference type="Gene3D" id="3.40.50.300">
    <property type="entry name" value="P-loop containing nucleotide triphosphate hydrolases"/>
    <property type="match status" value="1"/>
</dbReference>
<dbReference type="PANTHER" id="PTHR45865">
    <property type="entry name" value="E3 UBIQUITIN-PROTEIN LIGASE SHPRH FAMILY MEMBER"/>
    <property type="match status" value="1"/>
</dbReference>
<evidence type="ECO:0000313" key="9">
    <source>
        <dbReference type="Proteomes" id="UP000886523"/>
    </source>
</evidence>
<evidence type="ECO:0000313" key="8">
    <source>
        <dbReference type="EMBL" id="KAF9520467.1"/>
    </source>
</evidence>
<protein>
    <recommendedName>
        <fullName evidence="7">RING-type domain-containing protein</fullName>
    </recommendedName>
</protein>
<dbReference type="InterPro" id="IPR017907">
    <property type="entry name" value="Znf_RING_CS"/>
</dbReference>
<name>A0A9P6BAU7_9AGAM</name>
<keyword evidence="1" id="KW-0479">Metal-binding</keyword>
<dbReference type="PROSITE" id="PS50089">
    <property type="entry name" value="ZF_RING_2"/>
    <property type="match status" value="1"/>
</dbReference>
<feature type="region of interest" description="Disordered" evidence="6">
    <location>
        <begin position="80"/>
        <end position="123"/>
    </location>
</feature>
<dbReference type="AlphaFoldDB" id="A0A9P6BAU7"/>
<dbReference type="GO" id="GO:0000209">
    <property type="term" value="P:protein polyubiquitination"/>
    <property type="evidence" value="ECO:0007669"/>
    <property type="project" value="TreeGrafter"/>
</dbReference>
<dbReference type="PROSITE" id="PS00518">
    <property type="entry name" value="ZF_RING_1"/>
    <property type="match status" value="1"/>
</dbReference>
<comment type="caution">
    <text evidence="8">The sequence shown here is derived from an EMBL/GenBank/DDBJ whole genome shotgun (WGS) entry which is preliminary data.</text>
</comment>
<dbReference type="CDD" id="cd18793">
    <property type="entry name" value="SF2_C_SNF"/>
    <property type="match status" value="1"/>
</dbReference>
<dbReference type="SMART" id="SM00184">
    <property type="entry name" value="RING"/>
    <property type="match status" value="1"/>
</dbReference>
<dbReference type="GO" id="GO:0005634">
    <property type="term" value="C:nucleus"/>
    <property type="evidence" value="ECO:0007669"/>
    <property type="project" value="TreeGrafter"/>
</dbReference>
<dbReference type="PANTHER" id="PTHR45865:SF1">
    <property type="entry name" value="E3 UBIQUITIN-PROTEIN LIGASE SHPRH"/>
    <property type="match status" value="1"/>
</dbReference>
<feature type="domain" description="RING-type" evidence="7">
    <location>
        <begin position="501"/>
        <end position="542"/>
    </location>
</feature>
<evidence type="ECO:0000256" key="3">
    <source>
        <dbReference type="ARBA" id="ARBA00022801"/>
    </source>
</evidence>
<keyword evidence="3" id="KW-0378">Hydrolase</keyword>
<dbReference type="SUPFAM" id="SSF57850">
    <property type="entry name" value="RING/U-box"/>
    <property type="match status" value="1"/>
</dbReference>
<dbReference type="OrthoDB" id="5330228at2759"/>
<dbReference type="InterPro" id="IPR049730">
    <property type="entry name" value="SNF2/RAD54-like_C"/>
</dbReference>
<evidence type="ECO:0000259" key="7">
    <source>
        <dbReference type="PROSITE" id="PS50089"/>
    </source>
</evidence>
<feature type="compositionally biased region" description="Acidic residues" evidence="6">
    <location>
        <begin position="103"/>
        <end position="120"/>
    </location>
</feature>
<evidence type="ECO:0000256" key="2">
    <source>
        <dbReference type="ARBA" id="ARBA00022771"/>
    </source>
</evidence>
<evidence type="ECO:0000256" key="1">
    <source>
        <dbReference type="ARBA" id="ARBA00022723"/>
    </source>
</evidence>
<dbReference type="Pfam" id="PF13920">
    <property type="entry name" value="zf-C3HC4_3"/>
    <property type="match status" value="1"/>
</dbReference>
<organism evidence="8 9">
    <name type="scientific">Hydnum rufescens UP504</name>
    <dbReference type="NCBI Taxonomy" id="1448309"/>
    <lineage>
        <taxon>Eukaryota</taxon>
        <taxon>Fungi</taxon>
        <taxon>Dikarya</taxon>
        <taxon>Basidiomycota</taxon>
        <taxon>Agaricomycotina</taxon>
        <taxon>Agaricomycetes</taxon>
        <taxon>Cantharellales</taxon>
        <taxon>Hydnaceae</taxon>
        <taxon>Hydnum</taxon>
    </lineage>
</organism>
<gene>
    <name evidence="8" type="ORF">BS47DRAFT_1378692</name>
</gene>
<dbReference type="InterPro" id="IPR013083">
    <property type="entry name" value="Znf_RING/FYVE/PHD"/>
</dbReference>
<evidence type="ECO:0000256" key="6">
    <source>
        <dbReference type="SAM" id="MobiDB-lite"/>
    </source>
</evidence>